<dbReference type="Pfam" id="PF03551">
    <property type="entry name" value="PadR"/>
    <property type="match status" value="1"/>
</dbReference>
<accession>A0ABD5NTR7</accession>
<dbReference type="SUPFAM" id="SSF46785">
    <property type="entry name" value="Winged helix' DNA-binding domain"/>
    <property type="match status" value="1"/>
</dbReference>
<comment type="caution">
    <text evidence="2">The sequence shown here is derived from an EMBL/GenBank/DDBJ whole genome shotgun (WGS) entry which is preliminary data.</text>
</comment>
<evidence type="ECO:0000313" key="2">
    <source>
        <dbReference type="EMBL" id="MFC4245459.1"/>
    </source>
</evidence>
<proteinExistence type="predicted"/>
<name>A0ABD5NTR7_9EURY</name>
<sequence>MFDDDSRDLQTPDRPDASPLTARALEAADPLLYACETRGCRRPTTTVTADGYRCQECATALEERPLLADGGVTWTDLTAFRRDCLEAIATLETAGETPYGLAIQDVLEERYGEVNQSRLYLNLDELVDADLVEKSTIDRRTNGYRLTPAGRRLLETRARQLADCCGLTVTEGDRR</sequence>
<dbReference type="Gene3D" id="1.10.10.10">
    <property type="entry name" value="Winged helix-like DNA-binding domain superfamily/Winged helix DNA-binding domain"/>
    <property type="match status" value="1"/>
</dbReference>
<evidence type="ECO:0000259" key="1">
    <source>
        <dbReference type="Pfam" id="PF03551"/>
    </source>
</evidence>
<dbReference type="InterPro" id="IPR036388">
    <property type="entry name" value="WH-like_DNA-bd_sf"/>
</dbReference>
<dbReference type="GeneID" id="71852272"/>
<dbReference type="InterPro" id="IPR036390">
    <property type="entry name" value="WH_DNA-bd_sf"/>
</dbReference>
<feature type="domain" description="Transcription regulator PadR N-terminal" evidence="1">
    <location>
        <begin position="91"/>
        <end position="155"/>
    </location>
</feature>
<dbReference type="RefSeq" id="WP_246971250.1">
    <property type="nucleotide sequence ID" value="NZ_CP095397.1"/>
</dbReference>
<gene>
    <name evidence="2" type="ORF">ACFOZ7_00325</name>
</gene>
<reference evidence="2 3" key="1">
    <citation type="journal article" date="2014" name="Int. J. Syst. Evol. Microbiol.">
        <title>Complete genome sequence of Corynebacterium casei LMG S-19264T (=DSM 44701T), isolated from a smear-ripened cheese.</title>
        <authorList>
            <consortium name="US DOE Joint Genome Institute (JGI-PGF)"/>
            <person name="Walter F."/>
            <person name="Albersmeier A."/>
            <person name="Kalinowski J."/>
            <person name="Ruckert C."/>
        </authorList>
    </citation>
    <scope>NUCLEOTIDE SEQUENCE [LARGE SCALE GENOMIC DNA]</scope>
    <source>
        <strain evidence="2 3">IBRC-M 10912</strain>
    </source>
</reference>
<dbReference type="AlphaFoldDB" id="A0ABD5NTR7"/>
<protein>
    <submittedName>
        <fullName evidence="2">Helix-turn-helix transcriptional regulator</fullName>
    </submittedName>
</protein>
<dbReference type="Proteomes" id="UP001595821">
    <property type="component" value="Unassembled WGS sequence"/>
</dbReference>
<dbReference type="EMBL" id="JBHSDJ010000002">
    <property type="protein sequence ID" value="MFC4245459.1"/>
    <property type="molecule type" value="Genomic_DNA"/>
</dbReference>
<organism evidence="2 3">
    <name type="scientific">Natribaculum luteum</name>
    <dbReference type="NCBI Taxonomy" id="1586232"/>
    <lineage>
        <taxon>Archaea</taxon>
        <taxon>Methanobacteriati</taxon>
        <taxon>Methanobacteriota</taxon>
        <taxon>Stenosarchaea group</taxon>
        <taxon>Halobacteria</taxon>
        <taxon>Halobacteriales</taxon>
        <taxon>Natrialbaceae</taxon>
        <taxon>Natribaculum</taxon>
    </lineage>
</organism>
<evidence type="ECO:0000313" key="3">
    <source>
        <dbReference type="Proteomes" id="UP001595821"/>
    </source>
</evidence>
<dbReference type="InterPro" id="IPR005149">
    <property type="entry name" value="Tscrpt_reg_PadR_N"/>
</dbReference>